<dbReference type="RefSeq" id="WP_249285858.1">
    <property type="nucleotide sequence ID" value="NZ_JACRSO010000006.1"/>
</dbReference>
<evidence type="ECO:0000256" key="1">
    <source>
        <dbReference type="SAM" id="Phobius"/>
    </source>
</evidence>
<dbReference type="InterPro" id="IPR012902">
    <property type="entry name" value="N_methyl_site"/>
</dbReference>
<protein>
    <submittedName>
        <fullName evidence="2">Prepilin-type N-terminal cleavage/methylation domain-containing protein</fullName>
    </submittedName>
</protein>
<keyword evidence="1" id="KW-0472">Membrane</keyword>
<dbReference type="InterPro" id="IPR045584">
    <property type="entry name" value="Pilin-like"/>
</dbReference>
<reference evidence="2" key="1">
    <citation type="submission" date="2020-08" db="EMBL/GenBank/DDBJ databases">
        <title>Genome public.</title>
        <authorList>
            <person name="Liu C."/>
            <person name="Sun Q."/>
        </authorList>
    </citation>
    <scope>NUCLEOTIDE SEQUENCE</scope>
    <source>
        <strain evidence="2">NSJ-44</strain>
    </source>
</reference>
<dbReference type="SUPFAM" id="SSF54523">
    <property type="entry name" value="Pili subunits"/>
    <property type="match status" value="1"/>
</dbReference>
<keyword evidence="1" id="KW-1133">Transmembrane helix</keyword>
<feature type="transmembrane region" description="Helical" evidence="1">
    <location>
        <begin position="12"/>
        <end position="36"/>
    </location>
</feature>
<evidence type="ECO:0000313" key="2">
    <source>
        <dbReference type="EMBL" id="MBC8530113.1"/>
    </source>
</evidence>
<dbReference type="Gene3D" id="2.160.20.110">
    <property type="match status" value="2"/>
</dbReference>
<sequence>MKADKRQLHKGFTLVEAIVTVTILAILAAAAVPGIVNYITLAQQRARNETARTVFMAAQSALTNRYGNGQTQPAEGSVALQDIAPALPQQEIDQNSDNIGFLRLDQGQGAAGQALYDLLEPYIADKTVLNQSILIEFNVLNGNMLSAFYSDTSAPLGYAGAGYNVTDRTQDNLAANRTGYYGVDGTGKASAVEQIGDVEIALVDYTGQAAGHNINGGANYGILTLECLLPQNRGADFAYDITLKPANGMEESLHIVEKEGADSGLSLEAIGTNLTLEYALQNPFEVTRADGTVRHVAAYLTEEGDRELLVVVLDAVYPGMSIAENYPNIQPGALTASLTVSSGAQSKSANAGMVHAYYADETQTGDTVTYGVASVRHLHNIRYKAAAGFVQRQDIAMTDHAGRPLLWQPIGDAAGQSDTGFKGSYSGSDEAGNAYALQDLTVDGERAGLFDGLSQTAQVKDIALTYTEGYLERFDAADETARQAYFINGEKLAGGIAAYNAGKIEHCMVDGRVTSGASEGQAGGIAGQNDGGSITLSVNGADVSAGKLAGGIAAGNLGKGSVESCTVLCDVQAHESAGYAGGIVGANEQRAAVLKCMAAANVQAGKAAGGVAASSQGELRYCEVGTASGLQEGAPAIVGTPYFGAYADGSQSDYKPDRGTVQNNIFTISATGKGARAGGIAGEMAGGSLYYCVNASKVEAADAGDAGGLVGVTGESGGLGVRSSYNAGDVAGGATAGGLVGSHSSKIEDCYNTGLVNVRTKLSTEYGFSAYVVDEALHPEALSGGLAGINHGSIARAYNAQYVGDAFGGAVGLNLADMEGCAFLQNMHNRTALCRTQIDGEPKQLTGVEMLDAKTLRQSRMGQLLPNAQGNGVGVYEYPYPYLNVKDSDCALAAGFHRTPYQMVLEDVARVRIAEKEGGLLEVHFMFREKAADLVLHTDQGDVVFAIDETTRRKAEQFSAIDYGQGLHATMGWYGNLAGDTDYAYCDGAAMRLNAESPDYADGYRYEFVLWISWPKGGAQDNQYLPEKAASCTAKLYPYGKGGGQDELPWAQSQEVTTTYEGQQPDDLVTSEQSRERTTAIHFWLPEGQIDEVLKIELTFLFQNGEETFSIKPEMLRQPYRTDGVGQAIQAWNGGRGPVDSIAGGGSHQYPFYEQAPSANSGYREYVAVLLWDEAGNQGWNGLSGLGKPFQVKLSYTLADGSGFEYLSPPYEGVQK</sequence>
<accession>A0A926D2J6</accession>
<dbReference type="Gene3D" id="3.30.700.10">
    <property type="entry name" value="Glycoprotein, Type 4 Pilin"/>
    <property type="match status" value="1"/>
</dbReference>
<comment type="caution">
    <text evidence="2">The sequence shown here is derived from an EMBL/GenBank/DDBJ whole genome shotgun (WGS) entry which is preliminary data.</text>
</comment>
<dbReference type="PROSITE" id="PS00409">
    <property type="entry name" value="PROKAR_NTER_METHYL"/>
    <property type="match status" value="1"/>
</dbReference>
<proteinExistence type="predicted"/>
<organism evidence="2 3">
    <name type="scientific">Luoshenia tenuis</name>
    <dbReference type="NCBI Taxonomy" id="2763654"/>
    <lineage>
        <taxon>Bacteria</taxon>
        <taxon>Bacillati</taxon>
        <taxon>Bacillota</taxon>
        <taxon>Clostridia</taxon>
        <taxon>Christensenellales</taxon>
        <taxon>Christensenellaceae</taxon>
        <taxon>Luoshenia</taxon>
    </lineage>
</organism>
<dbReference type="AlphaFoldDB" id="A0A926D2J6"/>
<dbReference type="Proteomes" id="UP000654279">
    <property type="component" value="Unassembled WGS sequence"/>
</dbReference>
<gene>
    <name evidence="2" type="ORF">H8699_11790</name>
</gene>
<evidence type="ECO:0000313" key="3">
    <source>
        <dbReference type="Proteomes" id="UP000654279"/>
    </source>
</evidence>
<dbReference type="EMBL" id="JACRSO010000006">
    <property type="protein sequence ID" value="MBC8530113.1"/>
    <property type="molecule type" value="Genomic_DNA"/>
</dbReference>
<keyword evidence="3" id="KW-1185">Reference proteome</keyword>
<name>A0A926D2J6_9FIRM</name>
<dbReference type="Pfam" id="PF07963">
    <property type="entry name" value="N_methyl"/>
    <property type="match status" value="1"/>
</dbReference>
<dbReference type="NCBIfam" id="TIGR02532">
    <property type="entry name" value="IV_pilin_GFxxxE"/>
    <property type="match status" value="1"/>
</dbReference>
<keyword evidence="1" id="KW-0812">Transmembrane</keyword>